<dbReference type="Proteomes" id="UP001159641">
    <property type="component" value="Unassembled WGS sequence"/>
</dbReference>
<name>A0AB34G9A7_ESCRO</name>
<accession>A0AB34G9A7</accession>
<gene>
    <name evidence="2" type="ORF">J1605_015637</name>
</gene>
<feature type="compositionally biased region" description="Basic residues" evidence="1">
    <location>
        <begin position="1"/>
        <end position="15"/>
    </location>
</feature>
<organism evidence="2 3">
    <name type="scientific">Eschrichtius robustus</name>
    <name type="common">California gray whale</name>
    <name type="synonym">Eschrichtius gibbosus</name>
    <dbReference type="NCBI Taxonomy" id="9764"/>
    <lineage>
        <taxon>Eukaryota</taxon>
        <taxon>Metazoa</taxon>
        <taxon>Chordata</taxon>
        <taxon>Craniata</taxon>
        <taxon>Vertebrata</taxon>
        <taxon>Euteleostomi</taxon>
        <taxon>Mammalia</taxon>
        <taxon>Eutheria</taxon>
        <taxon>Laurasiatheria</taxon>
        <taxon>Artiodactyla</taxon>
        <taxon>Whippomorpha</taxon>
        <taxon>Cetacea</taxon>
        <taxon>Mysticeti</taxon>
        <taxon>Eschrichtiidae</taxon>
        <taxon>Eschrichtius</taxon>
    </lineage>
</organism>
<sequence>MGALRRKRPRRRQKRGKQESAEREEGRGGAAGGRQRRGSNEGVPKGFTLVASRPASCVPLFLSSPGNRRRKEGYRRAPDPLPAPLADMAADQLSQSLLGSPAARVEETPLAFPPRLPLRTPPGWLAGWWPAARDRGA</sequence>
<proteinExistence type="predicted"/>
<feature type="compositionally biased region" description="Basic and acidic residues" evidence="1">
    <location>
        <begin position="16"/>
        <end position="27"/>
    </location>
</feature>
<evidence type="ECO:0000313" key="3">
    <source>
        <dbReference type="Proteomes" id="UP001159641"/>
    </source>
</evidence>
<feature type="region of interest" description="Disordered" evidence="1">
    <location>
        <begin position="1"/>
        <end position="85"/>
    </location>
</feature>
<comment type="caution">
    <text evidence="2">The sequence shown here is derived from an EMBL/GenBank/DDBJ whole genome shotgun (WGS) entry which is preliminary data.</text>
</comment>
<evidence type="ECO:0000256" key="1">
    <source>
        <dbReference type="SAM" id="MobiDB-lite"/>
    </source>
</evidence>
<evidence type="ECO:0000313" key="2">
    <source>
        <dbReference type="EMBL" id="KAJ8776339.1"/>
    </source>
</evidence>
<keyword evidence="3" id="KW-1185">Reference proteome</keyword>
<dbReference type="AlphaFoldDB" id="A0AB34G9A7"/>
<dbReference type="EMBL" id="JAIQCJ010002438">
    <property type="protein sequence ID" value="KAJ8776339.1"/>
    <property type="molecule type" value="Genomic_DNA"/>
</dbReference>
<protein>
    <submittedName>
        <fullName evidence="2">Uncharacterized protein</fullName>
    </submittedName>
</protein>
<reference evidence="2 3" key="1">
    <citation type="submission" date="2022-11" db="EMBL/GenBank/DDBJ databases">
        <title>Whole genome sequence of Eschrichtius robustus ER-17-0199.</title>
        <authorList>
            <person name="Bruniche-Olsen A."/>
            <person name="Black A.N."/>
            <person name="Fields C.J."/>
            <person name="Walden K."/>
            <person name="Dewoody J.A."/>
        </authorList>
    </citation>
    <scope>NUCLEOTIDE SEQUENCE [LARGE SCALE GENOMIC DNA]</scope>
    <source>
        <strain evidence="2">ER-17-0199</strain>
        <tissue evidence="2">Blubber</tissue>
    </source>
</reference>